<dbReference type="InterPro" id="IPR007838">
    <property type="entry name" value="Cell_div_ZapA-like"/>
</dbReference>
<gene>
    <name evidence="1" type="ORF">SAMN05216323_100215</name>
</gene>
<dbReference type="InterPro" id="IPR036192">
    <property type="entry name" value="Cell_div_ZapA-like_sf"/>
</dbReference>
<dbReference type="Pfam" id="PF05164">
    <property type="entry name" value="ZapA"/>
    <property type="match status" value="1"/>
</dbReference>
<dbReference type="AlphaFoldDB" id="A0A1G6GL15"/>
<organism evidence="1 2">
    <name type="scientific">Williamwhitmania taraxaci</name>
    <dbReference type="NCBI Taxonomy" id="1640674"/>
    <lineage>
        <taxon>Bacteria</taxon>
        <taxon>Pseudomonadati</taxon>
        <taxon>Bacteroidota</taxon>
        <taxon>Bacteroidia</taxon>
        <taxon>Bacteroidales</taxon>
        <taxon>Williamwhitmaniaceae</taxon>
        <taxon>Williamwhitmania</taxon>
    </lineage>
</organism>
<dbReference type="SUPFAM" id="SSF102829">
    <property type="entry name" value="Cell division protein ZapA-like"/>
    <property type="match status" value="1"/>
</dbReference>
<dbReference type="STRING" id="1640674.SAMN05216323_100215"/>
<dbReference type="EMBL" id="FMYP01000002">
    <property type="protein sequence ID" value="SDB82650.1"/>
    <property type="molecule type" value="Genomic_DNA"/>
</dbReference>
<keyword evidence="1" id="KW-0132">Cell division</keyword>
<name>A0A1G6GL15_9BACT</name>
<sequence length="101" mass="12092">MEDKLSIKVNVAERYYPLKIDRSDEEKIRRAAKMINDRVLQYKQRYTDKDTQDFLAMASLQFVIRMLDREEKMDVNPVLEGLSDLERDLDDFIERKIGSFK</sequence>
<dbReference type="Proteomes" id="UP000199452">
    <property type="component" value="Unassembled WGS sequence"/>
</dbReference>
<evidence type="ECO:0000313" key="2">
    <source>
        <dbReference type="Proteomes" id="UP000199452"/>
    </source>
</evidence>
<reference evidence="1 2" key="1">
    <citation type="submission" date="2016-09" db="EMBL/GenBank/DDBJ databases">
        <authorList>
            <person name="Capua I."/>
            <person name="De Benedictis P."/>
            <person name="Joannis T."/>
            <person name="Lombin L.H."/>
            <person name="Cattoli G."/>
        </authorList>
    </citation>
    <scope>NUCLEOTIDE SEQUENCE [LARGE SCALE GENOMIC DNA]</scope>
    <source>
        <strain evidence="1 2">A7P-90m</strain>
    </source>
</reference>
<dbReference type="OrthoDB" id="1495773at2"/>
<dbReference type="RefSeq" id="WP_092434282.1">
    <property type="nucleotide sequence ID" value="NZ_FMYP01000002.1"/>
</dbReference>
<accession>A0A1G6GL15</accession>
<protein>
    <submittedName>
        <fullName evidence="1">Cell division protein ZapA</fullName>
    </submittedName>
</protein>
<keyword evidence="2" id="KW-1185">Reference proteome</keyword>
<evidence type="ECO:0000313" key="1">
    <source>
        <dbReference type="EMBL" id="SDB82650.1"/>
    </source>
</evidence>
<proteinExistence type="predicted"/>
<dbReference type="GO" id="GO:0051301">
    <property type="term" value="P:cell division"/>
    <property type="evidence" value="ECO:0007669"/>
    <property type="project" value="UniProtKB-KW"/>
</dbReference>
<keyword evidence="1" id="KW-0131">Cell cycle</keyword>